<feature type="transmembrane region" description="Helical" evidence="2">
    <location>
        <begin position="299"/>
        <end position="319"/>
    </location>
</feature>
<feature type="transmembrane region" description="Helical" evidence="2">
    <location>
        <begin position="515"/>
        <end position="533"/>
    </location>
</feature>
<dbReference type="EC" id="3.4.-.-" evidence="3"/>
<dbReference type="GO" id="GO:0006508">
    <property type="term" value="P:proteolysis"/>
    <property type="evidence" value="ECO:0007669"/>
    <property type="project" value="UniProtKB-KW"/>
</dbReference>
<name>A0A1L7REB6_9ACTO</name>
<feature type="transmembrane region" description="Helical" evidence="2">
    <location>
        <begin position="115"/>
        <end position="135"/>
    </location>
</feature>
<reference evidence="3" key="1">
    <citation type="submission" date="2014-07" db="EMBL/GenBank/DDBJ databases">
        <authorList>
            <person name="Zhang J.E."/>
            <person name="Yang H."/>
            <person name="Guo J."/>
            <person name="Deng Z."/>
            <person name="Luo H."/>
            <person name="Luo M."/>
            <person name="Zhao B."/>
        </authorList>
    </citation>
    <scope>NUCLEOTIDE SEQUENCE</scope>
    <source>
        <strain evidence="3">AM4</strain>
    </source>
</reference>
<feature type="transmembrane region" description="Helical" evidence="2">
    <location>
        <begin position="147"/>
        <end position="171"/>
    </location>
</feature>
<keyword evidence="3" id="KW-0378">Hydrolase</keyword>
<dbReference type="GO" id="GO:0008233">
    <property type="term" value="F:peptidase activity"/>
    <property type="evidence" value="ECO:0007669"/>
    <property type="project" value="UniProtKB-KW"/>
</dbReference>
<gene>
    <name evidence="3" type="ORF">AAM4_2575</name>
</gene>
<feature type="compositionally biased region" description="Low complexity" evidence="1">
    <location>
        <begin position="425"/>
        <end position="435"/>
    </location>
</feature>
<dbReference type="EMBL" id="LK995540">
    <property type="protein sequence ID" value="CED92407.1"/>
    <property type="molecule type" value="Genomic_DNA"/>
</dbReference>
<accession>A0A1L7REB6</accession>
<feature type="transmembrane region" description="Helical" evidence="2">
    <location>
        <begin position="576"/>
        <end position="604"/>
    </location>
</feature>
<feature type="compositionally biased region" description="Pro residues" evidence="1">
    <location>
        <begin position="414"/>
        <end position="424"/>
    </location>
</feature>
<organism evidence="3">
    <name type="scientific">Actinomyces succiniciruminis</name>
    <dbReference type="NCBI Taxonomy" id="1522002"/>
    <lineage>
        <taxon>Bacteria</taxon>
        <taxon>Bacillati</taxon>
        <taxon>Actinomycetota</taxon>
        <taxon>Actinomycetes</taxon>
        <taxon>Actinomycetales</taxon>
        <taxon>Actinomycetaceae</taxon>
        <taxon>Actinomyces</taxon>
    </lineage>
</organism>
<feature type="compositionally biased region" description="Low complexity" evidence="1">
    <location>
        <begin position="376"/>
        <end position="393"/>
    </location>
</feature>
<keyword evidence="2" id="KW-1133">Transmembrane helix</keyword>
<dbReference type="AlphaFoldDB" id="A0A1L7REB6"/>
<feature type="transmembrane region" description="Helical" evidence="2">
    <location>
        <begin position="60"/>
        <end position="79"/>
    </location>
</feature>
<keyword evidence="2" id="KW-0812">Transmembrane</keyword>
<keyword evidence="2" id="KW-0472">Membrane</keyword>
<feature type="region of interest" description="Disordered" evidence="1">
    <location>
        <begin position="697"/>
        <end position="725"/>
    </location>
</feature>
<evidence type="ECO:0000256" key="2">
    <source>
        <dbReference type="SAM" id="Phobius"/>
    </source>
</evidence>
<protein>
    <submittedName>
        <fullName evidence="3">Protease PrsW protein</fullName>
        <ecNumber evidence="3">3.4.-.-</ecNumber>
    </submittedName>
</protein>
<feature type="region of interest" description="Disordered" evidence="1">
    <location>
        <begin position="376"/>
        <end position="435"/>
    </location>
</feature>
<proteinExistence type="predicted"/>
<keyword evidence="3" id="KW-0645">Protease</keyword>
<sequence>MPVPVSGVVPVMSPLSAAAQVPAPVAPSPPVPPELWERALAGWCGWLGRHERFARKLFRVSRFSQWAAAVLLLVVLAVVPRVGVAMVPAVFMTACTGLLALAARTRTIKWRSIALMLSLAVPWAGLVALFTRALGASAGMSDVDDGMSIALAAFIEEPGKLLPLLVVAVVAPGRVRHMSTVDWALLGMAAGAGFTIAEDGARRLPSPGLLVSLIGERRVSYGLNPFTSGALSIPDSGLIGVLVGDDRGGSTMVVGHQVSTMLVASAIAIGIALWRNPVTPAGHVAAARPGAGRMVARRILAWVPGLVTGLVVVTDHAAYNATAAFFSWLESGQGIPDWMILAWAAGGRGHAQPWLAAIAFLACLLIDIYHQQHAVTPTTDTTTPPPAAQTAAPPTHPVPGIGTGSGGVLSAEGSPPPVGGPSPAPGSGMPAPAPSVGSALSGWLRGLAGLVRALAASTRADLTTILAAYARPGLDRAARMVAGRQAQAAVIQARAQAQARVVAGSEPASRSRFRLIALTIGIAASAACLAYGLSMARTIGPSVTVDGDQVFFAGLLDALAYWWDQLSFGQQIAVTAYIAMLALAACASVGLALGVAGAVTWAFAHGHGLASYLRDPNTAIAEYLKNATPGQLLLDALDFALTFIPGSTIALGARRTVTTAATRQATRQATETAAEQAARREAADLAELNSLFAQRDAARTSRQAAEQRLKDAMPPGYDMSAFNEKNLDNTLDELTDAGYSRRQRDTLRDAAEQATKARPVERRVAEYIGERGGEQALAREGYEIPDPFRSKGLGASGPGRNHLDSMGIKSDGSEIVFPEFKGGTAKVPTKKVSTRFEGPATQATPAYVRDRMVTDPRVVQYFHDNPQIWQYVKDGRTKLLVEVYSTPEAGPAQASGRTYFSLTPQIIQAMEEAMAAL</sequence>
<evidence type="ECO:0000256" key="1">
    <source>
        <dbReference type="SAM" id="MobiDB-lite"/>
    </source>
</evidence>
<evidence type="ECO:0000313" key="3">
    <source>
        <dbReference type="EMBL" id="CED92407.1"/>
    </source>
</evidence>